<accession>A0A7S2W7Y0</accession>
<dbReference type="SUPFAM" id="SSF144217">
    <property type="entry name" value="CSL zinc finger"/>
    <property type="match status" value="1"/>
</dbReference>
<comment type="catalytic activity">
    <reaction evidence="5">
        <text>[3Fe-4S](1+)-[protein] + Fe(2+)-[Dph3] = [3Fe-4S](0)-[protein] + Fe(3+)-[Dph3]</text>
        <dbReference type="Rhea" id="RHEA:71235"/>
        <dbReference type="Rhea" id="RHEA-COMP:17996"/>
        <dbReference type="Rhea" id="RHEA-COMP:17997"/>
        <dbReference type="Rhea" id="RHEA-COMP:18002"/>
        <dbReference type="Rhea" id="RHEA-COMP:18003"/>
        <dbReference type="ChEBI" id="CHEBI:29033"/>
        <dbReference type="ChEBI" id="CHEBI:29034"/>
        <dbReference type="ChEBI" id="CHEBI:33751"/>
        <dbReference type="ChEBI" id="CHEBI:47402"/>
        <dbReference type="ChEBI" id="CHEBI:83228"/>
    </reaction>
</comment>
<evidence type="ECO:0000256" key="7">
    <source>
        <dbReference type="ARBA" id="ARBA00048125"/>
    </source>
</evidence>
<evidence type="ECO:0000256" key="5">
    <source>
        <dbReference type="ARBA" id="ARBA00036267"/>
    </source>
</evidence>
<evidence type="ECO:0000256" key="4">
    <source>
        <dbReference type="ARBA" id="ARBA00024032"/>
    </source>
</evidence>
<evidence type="ECO:0000313" key="9">
    <source>
        <dbReference type="EMBL" id="CAD9672712.1"/>
    </source>
</evidence>
<evidence type="ECO:0000259" key="8">
    <source>
        <dbReference type="PROSITE" id="PS51074"/>
    </source>
</evidence>
<dbReference type="InterPro" id="IPR036671">
    <property type="entry name" value="DPH_MB_sf"/>
</dbReference>
<dbReference type="InterPro" id="IPR007872">
    <property type="entry name" value="DPH_MB_dom"/>
</dbReference>
<comment type="similarity">
    <text evidence="4">Belongs to the DPH3 family.</text>
</comment>
<comment type="catalytic activity">
    <reaction evidence="7">
        <text>2 [3Fe-4S](0)-[protein] + 2 Fe(2+)-[Dph3] + NADH = 2 [4Fe-4S](1+)-[protein] + 2 [Dph3] + NAD(+) + H(+)</text>
        <dbReference type="Rhea" id="RHEA:71239"/>
        <dbReference type="Rhea" id="RHEA-COMP:17997"/>
        <dbReference type="Rhea" id="RHEA-COMP:17998"/>
        <dbReference type="Rhea" id="RHEA-COMP:18001"/>
        <dbReference type="Rhea" id="RHEA-COMP:18002"/>
        <dbReference type="ChEBI" id="CHEBI:15378"/>
        <dbReference type="ChEBI" id="CHEBI:29033"/>
        <dbReference type="ChEBI" id="CHEBI:33723"/>
        <dbReference type="ChEBI" id="CHEBI:47402"/>
        <dbReference type="ChEBI" id="CHEBI:57540"/>
        <dbReference type="ChEBI" id="CHEBI:57945"/>
        <dbReference type="ChEBI" id="CHEBI:83228"/>
    </reaction>
</comment>
<evidence type="ECO:0000256" key="6">
    <source>
        <dbReference type="ARBA" id="ARBA00041070"/>
    </source>
</evidence>
<feature type="domain" description="DPH-type MB" evidence="8">
    <location>
        <begin position="3"/>
        <end position="59"/>
    </location>
</feature>
<comment type="pathway">
    <text evidence="1">Protein modification; peptidyl-diphthamide biosynthesis.</text>
</comment>
<sequence>MSVYEEVQLKDMRYDEANLMFFYQCPCGDLFEISLEELHDGEDIAPCPSCSLKIRVLYEEEDLPALPTGANAPAERSSKPLPPVVAAAPEPAAVAKAIAALDCDEDCEL</sequence>
<dbReference type="GO" id="GO:0046872">
    <property type="term" value="F:metal ion binding"/>
    <property type="evidence" value="ECO:0007669"/>
    <property type="project" value="UniProtKB-KW"/>
</dbReference>
<reference evidence="9" key="1">
    <citation type="submission" date="2021-01" db="EMBL/GenBank/DDBJ databases">
        <authorList>
            <person name="Corre E."/>
            <person name="Pelletier E."/>
            <person name="Niang G."/>
            <person name="Scheremetjew M."/>
            <person name="Finn R."/>
            <person name="Kale V."/>
            <person name="Holt S."/>
            <person name="Cochrane G."/>
            <person name="Meng A."/>
            <person name="Brown T."/>
            <person name="Cohen L."/>
        </authorList>
    </citation>
    <scope>NUCLEOTIDE SEQUENCE</scope>
    <source>
        <strain evidence="9">CCMP1243</strain>
    </source>
</reference>
<keyword evidence="3" id="KW-0408">Iron</keyword>
<dbReference type="PANTHER" id="PTHR21454:SF31">
    <property type="entry name" value="DIPHTHAMIDE BIOSYNTHESIS PROTEIN 3"/>
    <property type="match status" value="1"/>
</dbReference>
<dbReference type="Gene3D" id="3.10.660.10">
    <property type="entry name" value="DPH Zinc finger"/>
    <property type="match status" value="1"/>
</dbReference>
<proteinExistence type="inferred from homology"/>
<dbReference type="AlphaFoldDB" id="A0A7S2W7Y0"/>
<name>A0A7S2W7Y0_9STRA</name>
<dbReference type="FunFam" id="3.10.660.10:FF:000001">
    <property type="entry name" value="Diphthamide biosynthesis 3"/>
    <property type="match status" value="1"/>
</dbReference>
<keyword evidence="2" id="KW-0479">Metal-binding</keyword>
<organism evidence="9">
    <name type="scientific">Rhizochromulina marina</name>
    <dbReference type="NCBI Taxonomy" id="1034831"/>
    <lineage>
        <taxon>Eukaryota</taxon>
        <taxon>Sar</taxon>
        <taxon>Stramenopiles</taxon>
        <taxon>Ochrophyta</taxon>
        <taxon>Dictyochophyceae</taxon>
        <taxon>Rhizochromulinales</taxon>
        <taxon>Rhizochromulina</taxon>
    </lineage>
</organism>
<evidence type="ECO:0000256" key="2">
    <source>
        <dbReference type="ARBA" id="ARBA00022723"/>
    </source>
</evidence>
<dbReference type="EMBL" id="HBHJ01007967">
    <property type="protein sequence ID" value="CAD9672712.1"/>
    <property type="molecule type" value="Transcribed_RNA"/>
</dbReference>
<dbReference type="PROSITE" id="PS51074">
    <property type="entry name" value="DPH_MB"/>
    <property type="match status" value="1"/>
</dbReference>
<protein>
    <recommendedName>
        <fullName evidence="6">Diphthamide biosynthesis protein 3</fullName>
    </recommendedName>
</protein>
<dbReference type="GO" id="GO:0017183">
    <property type="term" value="P:protein histidyl modification to diphthamide"/>
    <property type="evidence" value="ECO:0007669"/>
    <property type="project" value="InterPro"/>
</dbReference>
<evidence type="ECO:0000256" key="1">
    <source>
        <dbReference type="ARBA" id="ARBA00005156"/>
    </source>
</evidence>
<dbReference type="Pfam" id="PF05207">
    <property type="entry name" value="Zn_ribbon_CSL"/>
    <property type="match status" value="1"/>
</dbReference>
<gene>
    <name evidence="9" type="ORF">RMAR1173_LOCUS5127</name>
</gene>
<evidence type="ECO:0000256" key="3">
    <source>
        <dbReference type="ARBA" id="ARBA00023004"/>
    </source>
</evidence>
<dbReference type="PANTHER" id="PTHR21454">
    <property type="entry name" value="DPH3 HOMOLOG-RELATED"/>
    <property type="match status" value="1"/>
</dbReference>
<dbReference type="InterPro" id="IPR044248">
    <property type="entry name" value="DPH3/4-like"/>
</dbReference>